<gene>
    <name evidence="1" type="ORF">GXY80_09175</name>
</gene>
<comment type="caution">
    <text evidence="1">The sequence shown here is derived from an EMBL/GenBank/DDBJ whole genome shotgun (WGS) entry which is preliminary data.</text>
</comment>
<dbReference type="Proteomes" id="UP000777265">
    <property type="component" value="Unassembled WGS sequence"/>
</dbReference>
<name>A0A971M5G4_9BACT</name>
<reference evidence="1" key="1">
    <citation type="journal article" date="2020" name="Biotechnol. Biofuels">
        <title>New insights from the biogas microbiome by comprehensive genome-resolved metagenomics of nearly 1600 species originating from multiple anaerobic digesters.</title>
        <authorList>
            <person name="Campanaro S."/>
            <person name="Treu L."/>
            <person name="Rodriguez-R L.M."/>
            <person name="Kovalovszki A."/>
            <person name="Ziels R.M."/>
            <person name="Maus I."/>
            <person name="Zhu X."/>
            <person name="Kougias P.G."/>
            <person name="Basile A."/>
            <person name="Luo G."/>
            <person name="Schluter A."/>
            <person name="Konstantinidis K.T."/>
            <person name="Angelidaki I."/>
        </authorList>
    </citation>
    <scope>NUCLEOTIDE SEQUENCE</scope>
    <source>
        <strain evidence="1">AS06rmzACSIP_7</strain>
    </source>
</reference>
<dbReference type="AlphaFoldDB" id="A0A971M5G4"/>
<organism evidence="1 2">
    <name type="scientific">Syntrophorhabdus aromaticivorans</name>
    <dbReference type="NCBI Taxonomy" id="328301"/>
    <lineage>
        <taxon>Bacteria</taxon>
        <taxon>Pseudomonadati</taxon>
        <taxon>Thermodesulfobacteriota</taxon>
        <taxon>Syntrophorhabdia</taxon>
        <taxon>Syntrophorhabdales</taxon>
        <taxon>Syntrophorhabdaceae</taxon>
        <taxon>Syntrophorhabdus</taxon>
    </lineage>
</organism>
<evidence type="ECO:0000313" key="1">
    <source>
        <dbReference type="EMBL" id="NLW35634.1"/>
    </source>
</evidence>
<protein>
    <submittedName>
        <fullName evidence="1">Uncharacterized protein</fullName>
    </submittedName>
</protein>
<sequence>MSDKDLVRAILLQIDEALDKIKHRAEKIDSADYFTNSPEGMERLDGIAMLFIAIGESLKNIDKITEGRLLADYPEIDWSGVKGTPWGHSLTSN</sequence>
<dbReference type="EMBL" id="JAAYEE010000153">
    <property type="protein sequence ID" value="NLW35634.1"/>
    <property type="molecule type" value="Genomic_DNA"/>
</dbReference>
<accession>A0A971M5G4</accession>
<proteinExistence type="predicted"/>
<evidence type="ECO:0000313" key="2">
    <source>
        <dbReference type="Proteomes" id="UP000777265"/>
    </source>
</evidence>
<reference evidence="1" key="2">
    <citation type="submission" date="2020-01" db="EMBL/GenBank/DDBJ databases">
        <authorList>
            <person name="Campanaro S."/>
        </authorList>
    </citation>
    <scope>NUCLEOTIDE SEQUENCE</scope>
    <source>
        <strain evidence="1">AS06rmzACSIP_7</strain>
    </source>
</reference>